<dbReference type="EMBL" id="JAHRIP010090565">
    <property type="protein sequence ID" value="MEQ2316859.1"/>
    <property type="molecule type" value="Genomic_DNA"/>
</dbReference>
<accession>A0ABV1AE50</accession>
<proteinExistence type="predicted"/>
<organism evidence="2 3">
    <name type="scientific">Ameca splendens</name>
    <dbReference type="NCBI Taxonomy" id="208324"/>
    <lineage>
        <taxon>Eukaryota</taxon>
        <taxon>Metazoa</taxon>
        <taxon>Chordata</taxon>
        <taxon>Craniata</taxon>
        <taxon>Vertebrata</taxon>
        <taxon>Euteleostomi</taxon>
        <taxon>Actinopterygii</taxon>
        <taxon>Neopterygii</taxon>
        <taxon>Teleostei</taxon>
        <taxon>Neoteleostei</taxon>
        <taxon>Acanthomorphata</taxon>
        <taxon>Ovalentaria</taxon>
        <taxon>Atherinomorphae</taxon>
        <taxon>Cyprinodontiformes</taxon>
        <taxon>Goodeidae</taxon>
        <taxon>Ameca</taxon>
    </lineage>
</organism>
<evidence type="ECO:0000313" key="2">
    <source>
        <dbReference type="EMBL" id="MEQ2316859.1"/>
    </source>
</evidence>
<comment type="caution">
    <text evidence="2">The sequence shown here is derived from an EMBL/GenBank/DDBJ whole genome shotgun (WGS) entry which is preliminary data.</text>
</comment>
<dbReference type="SUPFAM" id="SSF52047">
    <property type="entry name" value="RNI-like"/>
    <property type="match status" value="1"/>
</dbReference>
<dbReference type="SMART" id="SM00367">
    <property type="entry name" value="LRR_CC"/>
    <property type="match status" value="5"/>
</dbReference>
<dbReference type="InterPro" id="IPR057207">
    <property type="entry name" value="FBXL15_LRR"/>
</dbReference>
<dbReference type="Gene3D" id="3.80.10.10">
    <property type="entry name" value="Ribonuclease Inhibitor"/>
    <property type="match status" value="1"/>
</dbReference>
<sequence>MPTHKNTHTNTPNVKTHNNGHCTLTHHTYSLQGLVALQKIHLKKIVLAECVNITDTGIEKLCKNVRDLEHVDVSRCAALTDAAIRAVSFYCRGLHTMRMSGCPKMTDMAVLYLTSGSQYLRELDISGCFLLTNRSLRYLKRICPPLTSIKMTCCSSISWAAALKLQTRVSHWEYSNHNPPGWFDCNANKLAKAD</sequence>
<feature type="domain" description="F-box/LRR-repeat protein 15-like leucin rich repeat" evidence="1">
    <location>
        <begin position="32"/>
        <end position="158"/>
    </location>
</feature>
<evidence type="ECO:0000313" key="3">
    <source>
        <dbReference type="Proteomes" id="UP001469553"/>
    </source>
</evidence>
<dbReference type="InterPro" id="IPR006553">
    <property type="entry name" value="Leu-rich_rpt_Cys-con_subtyp"/>
</dbReference>
<gene>
    <name evidence="2" type="ORF">AMECASPLE_036741</name>
</gene>
<dbReference type="Pfam" id="PF25372">
    <property type="entry name" value="DUF7885"/>
    <property type="match status" value="1"/>
</dbReference>
<keyword evidence="3" id="KW-1185">Reference proteome</keyword>
<reference evidence="2 3" key="1">
    <citation type="submission" date="2021-06" db="EMBL/GenBank/DDBJ databases">
        <authorList>
            <person name="Palmer J.M."/>
        </authorList>
    </citation>
    <scope>NUCLEOTIDE SEQUENCE [LARGE SCALE GENOMIC DNA]</scope>
    <source>
        <strain evidence="2 3">AS_MEX2019</strain>
        <tissue evidence="2">Muscle</tissue>
    </source>
</reference>
<feature type="non-terminal residue" evidence="2">
    <location>
        <position position="194"/>
    </location>
</feature>
<dbReference type="InterPro" id="IPR032675">
    <property type="entry name" value="LRR_dom_sf"/>
</dbReference>
<evidence type="ECO:0000259" key="1">
    <source>
        <dbReference type="Pfam" id="PF25372"/>
    </source>
</evidence>
<dbReference type="PANTHER" id="PTHR13318:SF275">
    <property type="entry name" value="F-BOX DOMAIN-CONTAINING PROTEIN"/>
    <property type="match status" value="1"/>
</dbReference>
<protein>
    <recommendedName>
        <fullName evidence="1">F-box/LRR-repeat protein 15-like leucin rich repeat domain-containing protein</fullName>
    </recommendedName>
</protein>
<dbReference type="PANTHER" id="PTHR13318">
    <property type="entry name" value="PARTNER OF PAIRED, ISOFORM B-RELATED"/>
    <property type="match status" value="1"/>
</dbReference>
<name>A0ABV1AE50_9TELE</name>
<dbReference type="Proteomes" id="UP001469553">
    <property type="component" value="Unassembled WGS sequence"/>
</dbReference>